<name>A0A917EC64_9RHOB</name>
<dbReference type="Proteomes" id="UP000612855">
    <property type="component" value="Unassembled WGS sequence"/>
</dbReference>
<reference evidence="2" key="1">
    <citation type="journal article" date="2019" name="Int. J. Syst. Evol. Microbiol.">
        <title>The Global Catalogue of Microorganisms (GCM) 10K type strain sequencing project: providing services to taxonomists for standard genome sequencing and annotation.</title>
        <authorList>
            <consortium name="The Broad Institute Genomics Platform"/>
            <consortium name="The Broad Institute Genome Sequencing Center for Infectious Disease"/>
            <person name="Wu L."/>
            <person name="Ma J."/>
        </authorList>
    </citation>
    <scope>NUCLEOTIDE SEQUENCE [LARGE SCALE GENOMIC DNA]</scope>
    <source>
        <strain evidence="2">CGMCC 1.12664</strain>
    </source>
</reference>
<evidence type="ECO:0000313" key="2">
    <source>
        <dbReference type="Proteomes" id="UP000612855"/>
    </source>
</evidence>
<accession>A0A917EC64</accession>
<proteinExistence type="predicted"/>
<protein>
    <recommendedName>
        <fullName evidence="3">Phage DNA packaging protein, Nu1 subunit of terminase</fullName>
    </recommendedName>
</protein>
<dbReference type="RefSeq" id="WP_188475989.1">
    <property type="nucleotide sequence ID" value="NZ_BMFJ01000001.1"/>
</dbReference>
<sequence length="170" mass="17978">MNIPAEELAWIEDMAGLPGKPAAGNPVSAAILGEWLGITPNRIHALARDGVLPRNPDGKTFPLKASVAAYADHTRAGSLGRRADGELAAEKIRLARATAEKTELVNAKTRGELLDAKRVASEWASTLTDLRAAILAIPQRVAGRCALDRGTTQALDEEIRAALEALADEA</sequence>
<evidence type="ECO:0008006" key="3">
    <source>
        <dbReference type="Google" id="ProtNLM"/>
    </source>
</evidence>
<comment type="caution">
    <text evidence="1">The sequence shown here is derived from an EMBL/GenBank/DDBJ whole genome shotgun (WGS) entry which is preliminary data.</text>
</comment>
<keyword evidence="2" id="KW-1185">Reference proteome</keyword>
<evidence type="ECO:0000313" key="1">
    <source>
        <dbReference type="EMBL" id="GGE18701.1"/>
    </source>
</evidence>
<dbReference type="EMBL" id="BMFJ01000001">
    <property type="protein sequence ID" value="GGE18701.1"/>
    <property type="molecule type" value="Genomic_DNA"/>
</dbReference>
<dbReference type="AlphaFoldDB" id="A0A917EC64"/>
<organism evidence="1 2">
    <name type="scientific">Primorskyibacter flagellatus</name>
    <dbReference type="NCBI Taxonomy" id="1387277"/>
    <lineage>
        <taxon>Bacteria</taxon>
        <taxon>Pseudomonadati</taxon>
        <taxon>Pseudomonadota</taxon>
        <taxon>Alphaproteobacteria</taxon>
        <taxon>Rhodobacterales</taxon>
        <taxon>Roseobacteraceae</taxon>
        <taxon>Primorskyibacter</taxon>
    </lineage>
</organism>
<gene>
    <name evidence="1" type="ORF">GCM10011360_04320</name>
</gene>